<dbReference type="Gene3D" id="3.40.50.300">
    <property type="entry name" value="P-loop containing nucleotide triphosphate hydrolases"/>
    <property type="match status" value="1"/>
</dbReference>
<dbReference type="GO" id="GO:0009742">
    <property type="term" value="P:brassinosteroid mediated signaling pathway"/>
    <property type="evidence" value="ECO:0007669"/>
    <property type="project" value="TreeGrafter"/>
</dbReference>
<dbReference type="CDD" id="cd01855">
    <property type="entry name" value="YqeH"/>
    <property type="match status" value="1"/>
</dbReference>
<dbReference type="InterPro" id="IPR048422">
    <property type="entry name" value="NOA1/YqeH-like_C"/>
</dbReference>
<feature type="region of interest" description="Disordered" evidence="1">
    <location>
        <begin position="160"/>
        <end position="180"/>
    </location>
</feature>
<gene>
    <name evidence="4" type="ORF">QVD17_22512</name>
</gene>
<comment type="caution">
    <text evidence="4">The sequence shown here is derived from an EMBL/GenBank/DDBJ whole genome shotgun (WGS) entry which is preliminary data.</text>
</comment>
<feature type="domain" description="NOA1/YqeH-like C-terminal" evidence="3">
    <location>
        <begin position="519"/>
        <end position="616"/>
    </location>
</feature>
<feature type="domain" description="G" evidence="2">
    <location>
        <begin position="403"/>
        <end position="472"/>
    </location>
</feature>
<reference evidence="4" key="1">
    <citation type="journal article" date="2023" name="bioRxiv">
        <title>Improved chromosome-level genome assembly for marigold (Tagetes erecta).</title>
        <authorList>
            <person name="Jiang F."/>
            <person name="Yuan L."/>
            <person name="Wang S."/>
            <person name="Wang H."/>
            <person name="Xu D."/>
            <person name="Wang A."/>
            <person name="Fan W."/>
        </authorList>
    </citation>
    <scope>NUCLEOTIDE SEQUENCE</scope>
    <source>
        <strain evidence="4">WSJ</strain>
        <tissue evidence="4">Leaf</tissue>
    </source>
</reference>
<feature type="compositionally biased region" description="Polar residues" evidence="1">
    <location>
        <begin position="73"/>
        <end position="86"/>
    </location>
</feature>
<sequence length="655" mass="73051">MSVFLSSSPLLSSTLHNHNTTQSHTSIHLLNSTHKLQFSIFNHLPFLITSNPLTTSNNKHLKNNNKSHVPLSVNHSSSTPQTINDSSHGKTSRRRYKKQQPLLSEGRDDDEELGLVCPGCGVFMQDYDPTLPGYYQKKKIENEITDELDLDDIEGELEDIDEEEEEEEENESDDLSDNELEIEDEFDWDSDFEDDEDDLKELDGFTAPGVGYGNITEEVIEKGKRIRVSKSERKKLARESKIDKEEVTVCARCHSLRNYGQVKNQTAENLIPDFDFDKLISTRLMKPTGNADSTVVVMVVDCVDFDGSFPRRAAKSLFESLEGGRDGLQRSKKLPKLVLVATKVDLLPSQISPTRLDRWVRHRAKAHGAPRLNGVYLVSSRKDLGVRNLLTFVKDLAGPRGHVWVIGAQNAGKSTLINAFAKKGGVKATKLTEAAVPGTTLGILRIGGVLSAKAKMYDTPGLLHPYLMSMRLNREEQKMVEIRKELRPRTYRIKQGQAIHVGGLMRLDLTQASVQTIYVTVWASPNVSLHLGKIENADEIWNKHAGVRLQPPIGVDRLSELGKWESREVKVSGTSWDVNSVDLSAAGLGWFSLGLKGEATLTLWTFDGIEVTTREPLVLDRAPFLERPGFLLPKAISEAIANQTKAQSQTEDALI</sequence>
<organism evidence="4 5">
    <name type="scientific">Tagetes erecta</name>
    <name type="common">African marigold</name>
    <dbReference type="NCBI Taxonomy" id="13708"/>
    <lineage>
        <taxon>Eukaryota</taxon>
        <taxon>Viridiplantae</taxon>
        <taxon>Streptophyta</taxon>
        <taxon>Embryophyta</taxon>
        <taxon>Tracheophyta</taxon>
        <taxon>Spermatophyta</taxon>
        <taxon>Magnoliopsida</taxon>
        <taxon>eudicotyledons</taxon>
        <taxon>Gunneridae</taxon>
        <taxon>Pentapetalae</taxon>
        <taxon>asterids</taxon>
        <taxon>campanulids</taxon>
        <taxon>Asterales</taxon>
        <taxon>Asteraceae</taxon>
        <taxon>Asteroideae</taxon>
        <taxon>Heliantheae alliance</taxon>
        <taxon>Tageteae</taxon>
        <taxon>Tagetes</taxon>
    </lineage>
</organism>
<evidence type="ECO:0000259" key="2">
    <source>
        <dbReference type="Pfam" id="PF01926"/>
    </source>
</evidence>
<evidence type="ECO:0000313" key="5">
    <source>
        <dbReference type="Proteomes" id="UP001229421"/>
    </source>
</evidence>
<protein>
    <submittedName>
        <fullName evidence="4">Uncharacterized protein</fullName>
    </submittedName>
</protein>
<keyword evidence="5" id="KW-1185">Reference proteome</keyword>
<evidence type="ECO:0000256" key="1">
    <source>
        <dbReference type="SAM" id="MobiDB-lite"/>
    </source>
</evidence>
<evidence type="ECO:0000313" key="4">
    <source>
        <dbReference type="EMBL" id="KAK1420700.1"/>
    </source>
</evidence>
<dbReference type="GO" id="GO:0005739">
    <property type="term" value="C:mitochondrion"/>
    <property type="evidence" value="ECO:0007669"/>
    <property type="project" value="TreeGrafter"/>
</dbReference>
<dbReference type="PANTHER" id="PTHR46434:SF3">
    <property type="entry name" value="GTP-BINDING PROTEIN BRASSINAZOLE INSENSITIVE PALE GREEN 2, CHLOROPLASTIC"/>
    <property type="match status" value="1"/>
</dbReference>
<dbReference type="GO" id="GO:1901259">
    <property type="term" value="P:chloroplast rRNA processing"/>
    <property type="evidence" value="ECO:0007669"/>
    <property type="project" value="TreeGrafter"/>
</dbReference>
<dbReference type="Pfam" id="PF01926">
    <property type="entry name" value="MMR_HSR1"/>
    <property type="match status" value="1"/>
</dbReference>
<dbReference type="InterPro" id="IPR050896">
    <property type="entry name" value="Mito_lipid_metab_GTPase"/>
</dbReference>
<dbReference type="GO" id="GO:0009570">
    <property type="term" value="C:chloroplast stroma"/>
    <property type="evidence" value="ECO:0007669"/>
    <property type="project" value="TreeGrafter"/>
</dbReference>
<accession>A0AAD8KJG6</accession>
<name>A0AAD8KJG6_TARER</name>
<dbReference type="InterPro" id="IPR027417">
    <property type="entry name" value="P-loop_NTPase"/>
</dbReference>
<dbReference type="EMBL" id="JAUHHV010000006">
    <property type="protein sequence ID" value="KAK1420700.1"/>
    <property type="molecule type" value="Genomic_DNA"/>
</dbReference>
<dbReference type="AlphaFoldDB" id="A0AAD8KJG6"/>
<dbReference type="Pfam" id="PF21516">
    <property type="entry name" value="YqeH-like_C"/>
    <property type="match status" value="1"/>
</dbReference>
<proteinExistence type="predicted"/>
<dbReference type="PANTHER" id="PTHR46434">
    <property type="entry name" value="GENETIC INTERACTOR OF PROHIBITINS 3, MITOCHONDRIAL"/>
    <property type="match status" value="1"/>
</dbReference>
<evidence type="ECO:0000259" key="3">
    <source>
        <dbReference type="Pfam" id="PF21516"/>
    </source>
</evidence>
<feature type="region of interest" description="Disordered" evidence="1">
    <location>
        <begin position="58"/>
        <end position="111"/>
    </location>
</feature>
<dbReference type="Proteomes" id="UP001229421">
    <property type="component" value="Unassembled WGS sequence"/>
</dbReference>
<dbReference type="GO" id="GO:0005525">
    <property type="term" value="F:GTP binding"/>
    <property type="evidence" value="ECO:0007669"/>
    <property type="project" value="InterPro"/>
</dbReference>
<dbReference type="InterPro" id="IPR006073">
    <property type="entry name" value="GTP-bd"/>
</dbReference>
<dbReference type="SUPFAM" id="SSF52540">
    <property type="entry name" value="P-loop containing nucleoside triphosphate hydrolases"/>
    <property type="match status" value="1"/>
</dbReference>